<dbReference type="Gene3D" id="6.10.280.130">
    <property type="match status" value="1"/>
</dbReference>
<feature type="transmembrane region" description="Helical" evidence="6">
    <location>
        <begin position="137"/>
        <end position="158"/>
    </location>
</feature>
<keyword evidence="1 4" id="KW-0349">Heme</keyword>
<dbReference type="Proteomes" id="UP000321580">
    <property type="component" value="Unassembled WGS sequence"/>
</dbReference>
<dbReference type="EMBL" id="VOOR01000079">
    <property type="protein sequence ID" value="TXB60116.1"/>
    <property type="molecule type" value="Genomic_DNA"/>
</dbReference>
<dbReference type="InterPro" id="IPR009056">
    <property type="entry name" value="Cyt_c-like_dom"/>
</dbReference>
<dbReference type="PANTHER" id="PTHR33751:SF1">
    <property type="entry name" value="CBB3-TYPE CYTOCHROME C OXIDASE SUBUNIT FIXP"/>
    <property type="match status" value="1"/>
</dbReference>
<keyword evidence="7" id="KW-0732">Signal</keyword>
<evidence type="ECO:0000313" key="10">
    <source>
        <dbReference type="Proteomes" id="UP000321580"/>
    </source>
</evidence>
<keyword evidence="6" id="KW-0472">Membrane</keyword>
<evidence type="ECO:0000256" key="7">
    <source>
        <dbReference type="SAM" id="SignalP"/>
    </source>
</evidence>
<feature type="region of interest" description="Disordered" evidence="5">
    <location>
        <begin position="285"/>
        <end position="323"/>
    </location>
</feature>
<feature type="signal peptide" evidence="7">
    <location>
        <begin position="1"/>
        <end position="27"/>
    </location>
</feature>
<keyword evidence="10" id="KW-1185">Reference proteome</keyword>
<gene>
    <name evidence="9" type="ORF">FRY97_20655</name>
</gene>
<name>A0A5C6RGG8_9BACT</name>
<organism evidence="9 10">
    <name type="scientific">Phaeodactylibacter luteus</name>
    <dbReference type="NCBI Taxonomy" id="1564516"/>
    <lineage>
        <taxon>Bacteria</taxon>
        <taxon>Pseudomonadati</taxon>
        <taxon>Bacteroidota</taxon>
        <taxon>Saprospiria</taxon>
        <taxon>Saprospirales</taxon>
        <taxon>Haliscomenobacteraceae</taxon>
        <taxon>Phaeodactylibacter</taxon>
    </lineage>
</organism>
<feature type="chain" id="PRO_5022689226" evidence="7">
    <location>
        <begin position="28"/>
        <end position="323"/>
    </location>
</feature>
<keyword evidence="6" id="KW-0812">Transmembrane</keyword>
<comment type="caution">
    <text evidence="9">The sequence shown here is derived from an EMBL/GenBank/DDBJ whole genome shotgun (WGS) entry which is preliminary data.</text>
</comment>
<keyword evidence="3 4" id="KW-0408">Iron</keyword>
<evidence type="ECO:0000256" key="5">
    <source>
        <dbReference type="SAM" id="MobiDB-lite"/>
    </source>
</evidence>
<evidence type="ECO:0000256" key="4">
    <source>
        <dbReference type="PROSITE-ProRule" id="PRU00433"/>
    </source>
</evidence>
<dbReference type="GO" id="GO:0046872">
    <property type="term" value="F:metal ion binding"/>
    <property type="evidence" value="ECO:0007669"/>
    <property type="project" value="UniProtKB-KW"/>
</dbReference>
<dbReference type="Pfam" id="PF13442">
    <property type="entry name" value="Cytochrome_CBB3"/>
    <property type="match status" value="1"/>
</dbReference>
<dbReference type="OrthoDB" id="9811281at2"/>
<dbReference type="InterPro" id="IPR032858">
    <property type="entry name" value="CcoP_N"/>
</dbReference>
<feature type="domain" description="Cytochrome c" evidence="8">
    <location>
        <begin position="203"/>
        <end position="282"/>
    </location>
</feature>
<proteinExistence type="predicted"/>
<protein>
    <submittedName>
        <fullName evidence="9">C-type cytochrome</fullName>
    </submittedName>
</protein>
<keyword evidence="6" id="KW-1133">Transmembrane helix</keyword>
<dbReference type="InterPro" id="IPR038414">
    <property type="entry name" value="CcoP_N_sf"/>
</dbReference>
<dbReference type="SUPFAM" id="SSF46626">
    <property type="entry name" value="Cytochrome c"/>
    <property type="match status" value="1"/>
</dbReference>
<dbReference type="PANTHER" id="PTHR33751">
    <property type="entry name" value="CBB3-TYPE CYTOCHROME C OXIDASE SUBUNIT FIXP"/>
    <property type="match status" value="1"/>
</dbReference>
<dbReference type="InterPro" id="IPR036909">
    <property type="entry name" value="Cyt_c-like_dom_sf"/>
</dbReference>
<sequence length="323" mass="35484">MTDMNNQSIKAGALMAGLLLLAGSTQAQDAAGGANDPYFYDNFLFWSLAALGGVVIIAAIAALFHLLNVMVKVNQIRIFQEMGIEAYQEEVSKQREPFWDRMYKKWTDAVPVEKEQDVMLDHNYDGIKELDNSLPPWWVAMFYITIGFAVVYMTYYHFTDKGPGSAEEYEMEMERAEKAIQAFLATQANLVDETNVTALTDADALASGQSIFNANCAACHGMLGEGGVGPNLTDAYWIHGGDVKDVFKTVKYGVPEKGMIAWKSQLSAADMHKVSSYILTLVGTNPPNAKEPQGDLYEPQAETTQPESTEAEGADENALGMNE</sequence>
<dbReference type="Gene3D" id="1.10.760.10">
    <property type="entry name" value="Cytochrome c-like domain"/>
    <property type="match status" value="1"/>
</dbReference>
<dbReference type="InterPro" id="IPR050597">
    <property type="entry name" value="Cytochrome_c_Oxidase_Subunit"/>
</dbReference>
<dbReference type="Pfam" id="PF14715">
    <property type="entry name" value="FixP_N"/>
    <property type="match status" value="1"/>
</dbReference>
<evidence type="ECO:0000256" key="6">
    <source>
        <dbReference type="SAM" id="Phobius"/>
    </source>
</evidence>
<evidence type="ECO:0000313" key="9">
    <source>
        <dbReference type="EMBL" id="TXB60116.1"/>
    </source>
</evidence>
<dbReference type="AlphaFoldDB" id="A0A5C6RGG8"/>
<evidence type="ECO:0000256" key="1">
    <source>
        <dbReference type="ARBA" id="ARBA00022617"/>
    </source>
</evidence>
<reference evidence="9 10" key="1">
    <citation type="submission" date="2019-08" db="EMBL/GenBank/DDBJ databases">
        <title>Genome of Phaeodactylibacter luteus.</title>
        <authorList>
            <person name="Bowman J.P."/>
        </authorList>
    </citation>
    <scope>NUCLEOTIDE SEQUENCE [LARGE SCALE GENOMIC DNA]</scope>
    <source>
        <strain evidence="9 10">KCTC 42180</strain>
    </source>
</reference>
<dbReference type="GO" id="GO:0009055">
    <property type="term" value="F:electron transfer activity"/>
    <property type="evidence" value="ECO:0007669"/>
    <property type="project" value="InterPro"/>
</dbReference>
<evidence type="ECO:0000259" key="8">
    <source>
        <dbReference type="PROSITE" id="PS51007"/>
    </source>
</evidence>
<dbReference type="PROSITE" id="PS51007">
    <property type="entry name" value="CYTC"/>
    <property type="match status" value="1"/>
</dbReference>
<evidence type="ECO:0000256" key="3">
    <source>
        <dbReference type="ARBA" id="ARBA00023004"/>
    </source>
</evidence>
<dbReference type="GO" id="GO:0020037">
    <property type="term" value="F:heme binding"/>
    <property type="evidence" value="ECO:0007669"/>
    <property type="project" value="InterPro"/>
</dbReference>
<accession>A0A5C6RGG8</accession>
<evidence type="ECO:0000256" key="2">
    <source>
        <dbReference type="ARBA" id="ARBA00022723"/>
    </source>
</evidence>
<keyword evidence="2 4" id="KW-0479">Metal-binding</keyword>
<feature type="transmembrane region" description="Helical" evidence="6">
    <location>
        <begin position="43"/>
        <end position="67"/>
    </location>
</feature>